<organism evidence="2 3">
    <name type="scientific">Streptomyces bluensis</name>
    <dbReference type="NCBI Taxonomy" id="33897"/>
    <lineage>
        <taxon>Bacteria</taxon>
        <taxon>Bacillati</taxon>
        <taxon>Actinomycetota</taxon>
        <taxon>Actinomycetes</taxon>
        <taxon>Kitasatosporales</taxon>
        <taxon>Streptomycetaceae</taxon>
        <taxon>Streptomyces</taxon>
    </lineage>
</organism>
<dbReference type="RefSeq" id="WP_387884523.1">
    <property type="nucleotide sequence ID" value="NZ_JBIAWJ010000003.1"/>
</dbReference>
<dbReference type="Proteomes" id="UP001602058">
    <property type="component" value="Unassembled WGS sequence"/>
</dbReference>
<sequence>MDEVSGKHSVPTALATSRDHNETVAVATSNDRSSLVTGASHVLRLLPTLTLTGILEFRGAAA</sequence>
<accession>A0ABW6UCX8</accession>
<dbReference type="EMBL" id="JBIAWJ010000003">
    <property type="protein sequence ID" value="MFF4521292.1"/>
    <property type="molecule type" value="Genomic_DNA"/>
</dbReference>
<evidence type="ECO:0000313" key="3">
    <source>
        <dbReference type="Proteomes" id="UP001602058"/>
    </source>
</evidence>
<comment type="caution">
    <text evidence="2">The sequence shown here is derived from an EMBL/GenBank/DDBJ whole genome shotgun (WGS) entry which is preliminary data.</text>
</comment>
<feature type="region of interest" description="Disordered" evidence="1">
    <location>
        <begin position="1"/>
        <end position="26"/>
    </location>
</feature>
<evidence type="ECO:0000256" key="1">
    <source>
        <dbReference type="SAM" id="MobiDB-lite"/>
    </source>
</evidence>
<keyword evidence="3" id="KW-1185">Reference proteome</keyword>
<protein>
    <submittedName>
        <fullName evidence="2">Uncharacterized protein</fullName>
    </submittedName>
</protein>
<reference evidence="2 3" key="1">
    <citation type="submission" date="2024-10" db="EMBL/GenBank/DDBJ databases">
        <title>The Natural Products Discovery Center: Release of the First 8490 Sequenced Strains for Exploring Actinobacteria Biosynthetic Diversity.</title>
        <authorList>
            <person name="Kalkreuter E."/>
            <person name="Kautsar S.A."/>
            <person name="Yang D."/>
            <person name="Bader C.D."/>
            <person name="Teijaro C.N."/>
            <person name="Fluegel L."/>
            <person name="Davis C.M."/>
            <person name="Simpson J.R."/>
            <person name="Lauterbach L."/>
            <person name="Steele A.D."/>
            <person name="Gui C."/>
            <person name="Meng S."/>
            <person name="Li G."/>
            <person name="Viehrig K."/>
            <person name="Ye F."/>
            <person name="Su P."/>
            <person name="Kiefer A.F."/>
            <person name="Nichols A."/>
            <person name="Cepeda A.J."/>
            <person name="Yan W."/>
            <person name="Fan B."/>
            <person name="Jiang Y."/>
            <person name="Adhikari A."/>
            <person name="Zheng C.-J."/>
            <person name="Schuster L."/>
            <person name="Cowan T.M."/>
            <person name="Smanski M.J."/>
            <person name="Chevrette M.G."/>
            <person name="De Carvalho L.P.S."/>
            <person name="Shen B."/>
        </authorList>
    </citation>
    <scope>NUCLEOTIDE SEQUENCE [LARGE SCALE GENOMIC DNA]</scope>
    <source>
        <strain evidence="2 3">NPDC001390</strain>
    </source>
</reference>
<proteinExistence type="predicted"/>
<evidence type="ECO:0000313" key="2">
    <source>
        <dbReference type="EMBL" id="MFF4521292.1"/>
    </source>
</evidence>
<name>A0ABW6UCX8_9ACTN</name>
<gene>
    <name evidence="2" type="ORF">ACFY1D_07530</name>
</gene>